<evidence type="ECO:0000313" key="5">
    <source>
        <dbReference type="EMBL" id="CDN49970.1"/>
    </source>
</evidence>
<dbReference type="GO" id="GO:0006355">
    <property type="term" value="P:regulation of DNA-templated transcription"/>
    <property type="evidence" value="ECO:0007669"/>
    <property type="project" value="InterPro"/>
</dbReference>
<dbReference type="Pfam" id="PF03472">
    <property type="entry name" value="Autoind_bind"/>
    <property type="match status" value="1"/>
</dbReference>
<dbReference type="EMBL" id="HG938353">
    <property type="protein sequence ID" value="CDN49970.1"/>
    <property type="molecule type" value="Genomic_DNA"/>
</dbReference>
<sequence length="246" mass="28175">MNIQLVVQLLVLVGEVKTEAELTAQLESLLKAYGFEYYGLVIRPRSHQGPAGLALAERWPEGWQEIYESRKYVLVDPTIRMLSIAQKHFRWRDAVLRLRNDPHRQRMQRMMQEGMRYGLQDGYMFPVHGRNGLLGNMTIGGRPVDLSPAETALFDAAAKRTFWRFLELRGQAEELEAVAKVDTQLTRREMEVIVLLAEGLTSNEIAKSLEISSHTVDWYINGLQEKLRAKNRQHVVASAFRLGLVT</sequence>
<dbReference type="Pfam" id="PF00196">
    <property type="entry name" value="GerE"/>
    <property type="match status" value="1"/>
</dbReference>
<protein>
    <submittedName>
        <fullName evidence="5">Autoinducer-binding transcriptional regulator BpsR</fullName>
    </submittedName>
</protein>
<evidence type="ECO:0000259" key="4">
    <source>
        <dbReference type="PROSITE" id="PS50043"/>
    </source>
</evidence>
<dbReference type="OrthoDB" id="3170288at2"/>
<dbReference type="PATRIC" id="fig|1028800.3.peg.3870"/>
<dbReference type="InterPro" id="IPR036693">
    <property type="entry name" value="TF_LuxR_autoind-bd_dom_sf"/>
</dbReference>
<evidence type="ECO:0000256" key="2">
    <source>
        <dbReference type="ARBA" id="ARBA00023125"/>
    </source>
</evidence>
<dbReference type="GO" id="GO:0003677">
    <property type="term" value="F:DNA binding"/>
    <property type="evidence" value="ECO:0007669"/>
    <property type="project" value="UniProtKB-KW"/>
</dbReference>
<dbReference type="eggNOG" id="COG2197">
    <property type="taxonomic scope" value="Bacteria"/>
</dbReference>
<keyword evidence="1" id="KW-0805">Transcription regulation</keyword>
<name>A0A068SY08_NEOGA</name>
<reference evidence="6" key="1">
    <citation type="journal article" date="2014" name="BMC Genomics">
        <title>Genome sequencing of two Neorhizobium galegae strains reveals a noeT gene responsible for the unusual acetylation of the nodulation factors.</title>
        <authorList>
            <person name="Osterman J."/>
            <person name="Marsh J."/>
            <person name="Laine P.K."/>
            <person name="Zeng Z."/>
            <person name="Alatalo E."/>
            <person name="Sullivan J.T."/>
            <person name="Young J.P."/>
            <person name="Thomas-Oates J."/>
            <person name="Paulin L."/>
            <person name="Lindstrom K."/>
        </authorList>
    </citation>
    <scope>NUCLEOTIDE SEQUENCE [LARGE SCALE GENOMIC DNA]</scope>
    <source>
        <strain evidence="6">HAMBI 540</strain>
    </source>
</reference>
<keyword evidence="3" id="KW-0804">Transcription</keyword>
<dbReference type="HOGENOM" id="CLU_072786_4_1_5"/>
<dbReference type="KEGG" id="ngg:RG540_CH38140"/>
<dbReference type="InterPro" id="IPR036388">
    <property type="entry name" value="WH-like_DNA-bd_sf"/>
</dbReference>
<gene>
    <name evidence="5" type="primary">bpsR</name>
    <name evidence="5" type="ORF">RG540_CH38140</name>
</gene>
<dbReference type="GeneID" id="24255834"/>
<dbReference type="Proteomes" id="UP000028181">
    <property type="component" value="Chromosome I"/>
</dbReference>
<dbReference type="AlphaFoldDB" id="A0A068SY08"/>
<dbReference type="Gene3D" id="1.10.10.10">
    <property type="entry name" value="Winged helix-like DNA-binding domain superfamily/Winged helix DNA-binding domain"/>
    <property type="match status" value="1"/>
</dbReference>
<dbReference type="InterPro" id="IPR000792">
    <property type="entry name" value="Tscrpt_reg_LuxR_C"/>
</dbReference>
<dbReference type="InterPro" id="IPR016032">
    <property type="entry name" value="Sig_transdc_resp-reg_C-effctor"/>
</dbReference>
<proteinExistence type="predicted"/>
<dbReference type="RefSeq" id="WP_038591081.1">
    <property type="nucleotide sequence ID" value="NZ_HG938353.1"/>
</dbReference>
<dbReference type="SUPFAM" id="SSF75516">
    <property type="entry name" value="Pheromone-binding domain of LuxR-like quorum-sensing transcription factors"/>
    <property type="match status" value="1"/>
</dbReference>
<dbReference type="Gene3D" id="3.30.450.80">
    <property type="entry name" value="Transcription factor LuxR-like, autoinducer-binding domain"/>
    <property type="match status" value="1"/>
</dbReference>
<dbReference type="InterPro" id="IPR005143">
    <property type="entry name" value="TF_LuxR_autoind-bd_dom"/>
</dbReference>
<dbReference type="PROSITE" id="PS50043">
    <property type="entry name" value="HTH_LUXR_2"/>
    <property type="match status" value="1"/>
</dbReference>
<evidence type="ECO:0000256" key="1">
    <source>
        <dbReference type="ARBA" id="ARBA00023015"/>
    </source>
</evidence>
<dbReference type="PANTHER" id="PTHR44688">
    <property type="entry name" value="DNA-BINDING TRANSCRIPTIONAL ACTIVATOR DEVR_DOSR"/>
    <property type="match status" value="1"/>
</dbReference>
<evidence type="ECO:0000313" key="6">
    <source>
        <dbReference type="Proteomes" id="UP000028181"/>
    </source>
</evidence>
<feature type="domain" description="HTH luxR-type" evidence="4">
    <location>
        <begin position="178"/>
        <end position="243"/>
    </location>
</feature>
<keyword evidence="6" id="KW-1185">Reference proteome</keyword>
<dbReference type="CDD" id="cd06170">
    <property type="entry name" value="LuxR_C_like"/>
    <property type="match status" value="1"/>
</dbReference>
<dbReference type="SUPFAM" id="SSF46894">
    <property type="entry name" value="C-terminal effector domain of the bipartite response regulators"/>
    <property type="match status" value="1"/>
</dbReference>
<dbReference type="SMART" id="SM00421">
    <property type="entry name" value="HTH_LUXR"/>
    <property type="match status" value="1"/>
</dbReference>
<accession>A0A068SY08</accession>
<organism evidence="5 6">
    <name type="scientific">Neorhizobium galegae bv. orientalis str. HAMBI 540</name>
    <dbReference type="NCBI Taxonomy" id="1028800"/>
    <lineage>
        <taxon>Bacteria</taxon>
        <taxon>Pseudomonadati</taxon>
        <taxon>Pseudomonadota</taxon>
        <taxon>Alphaproteobacteria</taxon>
        <taxon>Hyphomicrobiales</taxon>
        <taxon>Rhizobiaceae</taxon>
        <taxon>Rhizobium/Agrobacterium group</taxon>
        <taxon>Neorhizobium</taxon>
    </lineage>
</organism>
<keyword evidence="2" id="KW-0238">DNA-binding</keyword>
<dbReference type="PRINTS" id="PR00038">
    <property type="entry name" value="HTHLUXR"/>
</dbReference>
<dbReference type="PANTHER" id="PTHR44688:SF16">
    <property type="entry name" value="DNA-BINDING TRANSCRIPTIONAL ACTIVATOR DEVR_DOSR"/>
    <property type="match status" value="1"/>
</dbReference>
<evidence type="ECO:0000256" key="3">
    <source>
        <dbReference type="ARBA" id="ARBA00023163"/>
    </source>
</evidence>